<reference evidence="1" key="1">
    <citation type="journal article" date="2023" name="Mol. Biol. Evol.">
        <title>Third-Generation Sequencing Reveals the Adaptive Role of the Epigenome in Three Deep-Sea Polychaetes.</title>
        <authorList>
            <person name="Perez M."/>
            <person name="Aroh O."/>
            <person name="Sun Y."/>
            <person name="Lan Y."/>
            <person name="Juniper S.K."/>
            <person name="Young C.R."/>
            <person name="Angers B."/>
            <person name="Qian P.Y."/>
        </authorList>
    </citation>
    <scope>NUCLEOTIDE SEQUENCE</scope>
    <source>
        <strain evidence="1">R07B-5</strain>
    </source>
</reference>
<evidence type="ECO:0000313" key="1">
    <source>
        <dbReference type="EMBL" id="KAK2177444.1"/>
    </source>
</evidence>
<dbReference type="AlphaFoldDB" id="A0AAD9NS48"/>
<accession>A0AAD9NS48</accession>
<organism evidence="1 2">
    <name type="scientific">Ridgeia piscesae</name>
    <name type="common">Tubeworm</name>
    <dbReference type="NCBI Taxonomy" id="27915"/>
    <lineage>
        <taxon>Eukaryota</taxon>
        <taxon>Metazoa</taxon>
        <taxon>Spiralia</taxon>
        <taxon>Lophotrochozoa</taxon>
        <taxon>Annelida</taxon>
        <taxon>Polychaeta</taxon>
        <taxon>Sedentaria</taxon>
        <taxon>Canalipalpata</taxon>
        <taxon>Sabellida</taxon>
        <taxon>Siboglinidae</taxon>
        <taxon>Ridgeia</taxon>
    </lineage>
</organism>
<protein>
    <submittedName>
        <fullName evidence="1">Uncharacterized protein</fullName>
    </submittedName>
</protein>
<sequence>MQHCYIVIYTTLLQYETTLLQTNMQHCYIVIYTTLLQYETTLLQTCNTAT</sequence>
<keyword evidence="2" id="KW-1185">Reference proteome</keyword>
<evidence type="ECO:0000313" key="2">
    <source>
        <dbReference type="Proteomes" id="UP001209878"/>
    </source>
</evidence>
<dbReference type="EMBL" id="JAODUO010000597">
    <property type="protein sequence ID" value="KAK2177444.1"/>
    <property type="molecule type" value="Genomic_DNA"/>
</dbReference>
<comment type="caution">
    <text evidence="1">The sequence shown here is derived from an EMBL/GenBank/DDBJ whole genome shotgun (WGS) entry which is preliminary data.</text>
</comment>
<name>A0AAD9NS48_RIDPI</name>
<gene>
    <name evidence="1" type="ORF">NP493_592g01026</name>
</gene>
<dbReference type="Proteomes" id="UP001209878">
    <property type="component" value="Unassembled WGS sequence"/>
</dbReference>
<proteinExistence type="predicted"/>